<sequence length="334" mass="35042">MALWTLVSARLYARPHLRGRRVLTADLLVAFGCLFATALAAGPHYLTQAAPLSAYWFAGAVLATGAVAGVRAAVLVAFLYGLGDLALREFMGAAVTGATLRGVVLLLLAGTAVGYMAGVAHRAETRFARAVELEARMREREQIARSVHDSVLQVLALVHRRGEEAGGEAAELGRMAGEQEALLRALVSGTVAPAQDVPGTADLCELLRGQGSALVSVSGPADPVELPEHIARELAAAVRAALDNVAVHCPEGTRSWVLLEHEETGVTVSVRDEGPGIAEGRLEEARREGRLGFTQSLLGRVHDLGGTVEVVSGPGEGTEVEIRLPRPRSAGVRA</sequence>
<evidence type="ECO:0000256" key="4">
    <source>
        <dbReference type="SAM" id="Phobius"/>
    </source>
</evidence>
<dbReference type="AlphaFoldDB" id="A0A919CL99"/>
<keyword evidence="2 6" id="KW-0418">Kinase</keyword>
<evidence type="ECO:0000256" key="2">
    <source>
        <dbReference type="ARBA" id="ARBA00022777"/>
    </source>
</evidence>
<accession>A0A919CL99</accession>
<dbReference type="Pfam" id="PF02518">
    <property type="entry name" value="HATPase_c"/>
    <property type="match status" value="1"/>
</dbReference>
<feature type="transmembrane region" description="Helical" evidence="4">
    <location>
        <begin position="54"/>
        <end position="80"/>
    </location>
</feature>
<keyword evidence="4" id="KW-0472">Membrane</keyword>
<dbReference type="SUPFAM" id="SSF55874">
    <property type="entry name" value="ATPase domain of HSP90 chaperone/DNA topoisomerase II/histidine kinase"/>
    <property type="match status" value="1"/>
</dbReference>
<dbReference type="Proteomes" id="UP000654947">
    <property type="component" value="Unassembled WGS sequence"/>
</dbReference>
<proteinExistence type="predicted"/>
<protein>
    <submittedName>
        <fullName evidence="6">Histidine kinase</fullName>
    </submittedName>
</protein>
<dbReference type="InterPro" id="IPR003594">
    <property type="entry name" value="HATPase_dom"/>
</dbReference>
<gene>
    <name evidence="6" type="ORF">GCM10007147_43400</name>
</gene>
<dbReference type="InterPro" id="IPR050482">
    <property type="entry name" value="Sensor_HK_TwoCompSys"/>
</dbReference>
<dbReference type="GO" id="GO:0016301">
    <property type="term" value="F:kinase activity"/>
    <property type="evidence" value="ECO:0007669"/>
    <property type="project" value="UniProtKB-KW"/>
</dbReference>
<reference evidence="6 7" key="1">
    <citation type="journal article" date="2014" name="Int. J. Syst. Evol. Microbiol.">
        <title>Complete genome sequence of Corynebacterium casei LMG S-19264T (=DSM 44701T), isolated from a smear-ripened cheese.</title>
        <authorList>
            <consortium name="US DOE Joint Genome Institute (JGI-PGF)"/>
            <person name="Walter F."/>
            <person name="Albersmeier A."/>
            <person name="Kalinowski J."/>
            <person name="Ruckert C."/>
        </authorList>
    </citation>
    <scope>NUCLEOTIDE SEQUENCE [LARGE SCALE GENOMIC DNA]</scope>
    <source>
        <strain evidence="6 7">KCTC 19473</strain>
    </source>
</reference>
<dbReference type="GO" id="GO:0000160">
    <property type="term" value="P:phosphorelay signal transduction system"/>
    <property type="evidence" value="ECO:0007669"/>
    <property type="project" value="UniProtKB-KW"/>
</dbReference>
<dbReference type="Pfam" id="PF19354">
    <property type="entry name" value="DUF5931"/>
    <property type="match status" value="1"/>
</dbReference>
<keyword evidence="7" id="KW-1185">Reference proteome</keyword>
<dbReference type="PANTHER" id="PTHR24421">
    <property type="entry name" value="NITRATE/NITRITE SENSOR PROTEIN NARX-RELATED"/>
    <property type="match status" value="1"/>
</dbReference>
<evidence type="ECO:0000313" key="7">
    <source>
        <dbReference type="Proteomes" id="UP000654947"/>
    </source>
</evidence>
<keyword evidence="3" id="KW-0902">Two-component regulatory system</keyword>
<comment type="caution">
    <text evidence="6">The sequence shown here is derived from an EMBL/GenBank/DDBJ whole genome shotgun (WGS) entry which is preliminary data.</text>
</comment>
<name>A0A919CL99_9ACTN</name>
<dbReference type="PANTHER" id="PTHR24421:SF61">
    <property type="entry name" value="OXYGEN SENSOR HISTIDINE KINASE NREB"/>
    <property type="match status" value="1"/>
</dbReference>
<feature type="domain" description="Histidine kinase/HSP90-like ATPase" evidence="5">
    <location>
        <begin position="229"/>
        <end position="328"/>
    </location>
</feature>
<dbReference type="Gene3D" id="3.30.565.10">
    <property type="entry name" value="Histidine kinase-like ATPase, C-terminal domain"/>
    <property type="match status" value="1"/>
</dbReference>
<dbReference type="NCBIfam" id="NF047322">
    <property type="entry name" value="HK_morpho_MacS"/>
    <property type="match status" value="1"/>
</dbReference>
<evidence type="ECO:0000313" key="6">
    <source>
        <dbReference type="EMBL" id="GHD36210.1"/>
    </source>
</evidence>
<dbReference type="EMBL" id="BMXL01000038">
    <property type="protein sequence ID" value="GHD36210.1"/>
    <property type="molecule type" value="Genomic_DNA"/>
</dbReference>
<evidence type="ECO:0000259" key="5">
    <source>
        <dbReference type="SMART" id="SM00387"/>
    </source>
</evidence>
<feature type="transmembrane region" description="Helical" evidence="4">
    <location>
        <begin position="100"/>
        <end position="120"/>
    </location>
</feature>
<dbReference type="InterPro" id="IPR036890">
    <property type="entry name" value="HATPase_C_sf"/>
</dbReference>
<feature type="transmembrane region" description="Helical" evidence="4">
    <location>
        <begin position="23"/>
        <end position="42"/>
    </location>
</feature>
<keyword evidence="4" id="KW-0812">Transmembrane</keyword>
<dbReference type="SMART" id="SM00387">
    <property type="entry name" value="HATPase_c"/>
    <property type="match status" value="1"/>
</dbReference>
<keyword evidence="1" id="KW-0808">Transferase</keyword>
<dbReference type="InterPro" id="IPR045975">
    <property type="entry name" value="DUF5931"/>
</dbReference>
<evidence type="ECO:0000256" key="1">
    <source>
        <dbReference type="ARBA" id="ARBA00022679"/>
    </source>
</evidence>
<keyword evidence="4" id="KW-1133">Transmembrane helix</keyword>
<evidence type="ECO:0000256" key="3">
    <source>
        <dbReference type="ARBA" id="ARBA00023012"/>
    </source>
</evidence>
<organism evidence="6 7">
    <name type="scientific">Nocardiopsis kunsanensis</name>
    <dbReference type="NCBI Taxonomy" id="141693"/>
    <lineage>
        <taxon>Bacteria</taxon>
        <taxon>Bacillati</taxon>
        <taxon>Actinomycetota</taxon>
        <taxon>Actinomycetes</taxon>
        <taxon>Streptosporangiales</taxon>
        <taxon>Nocardiopsidaceae</taxon>
        <taxon>Nocardiopsis</taxon>
    </lineage>
</organism>